<evidence type="ECO:0000313" key="3">
    <source>
        <dbReference type="Proteomes" id="UP000660247"/>
    </source>
</evidence>
<accession>A0A851DHP8</accession>
<name>A0A851DHP8_TODME</name>
<dbReference type="GO" id="GO:0015126">
    <property type="term" value="F:canalicular bile acid transmembrane transporter activity"/>
    <property type="evidence" value="ECO:0007669"/>
    <property type="project" value="TreeGrafter"/>
</dbReference>
<dbReference type="InterPro" id="IPR039421">
    <property type="entry name" value="Type_1_exporter"/>
</dbReference>
<protein>
    <submittedName>
        <fullName evidence="2">ABCBB protein</fullName>
    </submittedName>
</protein>
<dbReference type="PANTHER" id="PTHR24221">
    <property type="entry name" value="ATP-BINDING CASSETTE SUB-FAMILY B"/>
    <property type="match status" value="1"/>
</dbReference>
<dbReference type="Proteomes" id="UP000660247">
    <property type="component" value="Unassembled WGS sequence"/>
</dbReference>
<reference evidence="2" key="1">
    <citation type="submission" date="2019-10" db="EMBL/GenBank/DDBJ databases">
        <title>Bird 10,000 Genomes (B10K) Project - Family phase.</title>
        <authorList>
            <person name="Zhang G."/>
        </authorList>
    </citation>
    <scope>NUCLEOTIDE SEQUENCE</scope>
    <source>
        <strain evidence="2">B10K-DU-002-69</strain>
        <tissue evidence="2">Muscle</tissue>
    </source>
</reference>
<organism evidence="2 3">
    <name type="scientific">Todus mexicanus</name>
    <name type="common">Puerto Rican tody</name>
    <dbReference type="NCBI Taxonomy" id="135184"/>
    <lineage>
        <taxon>Eukaryota</taxon>
        <taxon>Metazoa</taxon>
        <taxon>Chordata</taxon>
        <taxon>Craniata</taxon>
        <taxon>Vertebrata</taxon>
        <taxon>Euteleostomi</taxon>
        <taxon>Archelosauria</taxon>
        <taxon>Archosauria</taxon>
        <taxon>Dinosauria</taxon>
        <taxon>Saurischia</taxon>
        <taxon>Theropoda</taxon>
        <taxon>Coelurosauria</taxon>
        <taxon>Aves</taxon>
        <taxon>Neognathae</taxon>
        <taxon>Neoaves</taxon>
        <taxon>Telluraves</taxon>
        <taxon>Coraciimorphae</taxon>
        <taxon>Coraciiformes</taxon>
        <taxon>Todidae</taxon>
        <taxon>Todus</taxon>
    </lineage>
</organism>
<dbReference type="EMBL" id="WEIS01088118">
    <property type="protein sequence ID" value="NWI70151.1"/>
    <property type="molecule type" value="Genomic_DNA"/>
</dbReference>
<dbReference type="PROSITE" id="PS50893">
    <property type="entry name" value="ABC_TRANSPORTER_2"/>
    <property type="match status" value="1"/>
</dbReference>
<keyword evidence="3" id="KW-1185">Reference proteome</keyword>
<dbReference type="GO" id="GO:0005524">
    <property type="term" value="F:ATP binding"/>
    <property type="evidence" value="ECO:0007669"/>
    <property type="project" value="InterPro"/>
</dbReference>
<dbReference type="Gene3D" id="3.40.50.300">
    <property type="entry name" value="P-loop containing nucleotide triphosphate hydrolases"/>
    <property type="match status" value="2"/>
</dbReference>
<gene>
    <name evidence="2" type="primary">Abcb11</name>
    <name evidence="2" type="ORF">TODMEX_R06873</name>
</gene>
<evidence type="ECO:0000259" key="1">
    <source>
        <dbReference type="PROSITE" id="PS50893"/>
    </source>
</evidence>
<dbReference type="InterPro" id="IPR027417">
    <property type="entry name" value="P-loop_NTPase"/>
</dbReference>
<feature type="non-terminal residue" evidence="2">
    <location>
        <position position="192"/>
    </location>
</feature>
<dbReference type="InterPro" id="IPR003439">
    <property type="entry name" value="ABC_transporter-like_ATP-bd"/>
</dbReference>
<sequence length="192" mass="21008">DFKGSIEFLNCKFTYPSRPDIQVLKGLSIAVKPGQTLAFVGSSGCGKSTSVQLLERFYDPEKGSVVSKGKVPTTTLPGLLGHAHCKAWLGKLSPDMCIYIACFFKKPAEVSTLASLLLLSLQLVSWSVCLHLNKIFLLYIFQKYETNVGAQGSQLSRGQKQRIAIARAIIRDPKILLLDEATSALDTESEKV</sequence>
<dbReference type="Pfam" id="PF00005">
    <property type="entry name" value="ABC_tran"/>
    <property type="match status" value="2"/>
</dbReference>
<dbReference type="GO" id="GO:0016324">
    <property type="term" value="C:apical plasma membrane"/>
    <property type="evidence" value="ECO:0007669"/>
    <property type="project" value="TreeGrafter"/>
</dbReference>
<comment type="caution">
    <text evidence="2">The sequence shown here is derived from an EMBL/GenBank/DDBJ whole genome shotgun (WGS) entry which is preliminary data.</text>
</comment>
<dbReference type="PANTHER" id="PTHR24221:SF165">
    <property type="entry name" value="BILE SALT EXPORT PUMP"/>
    <property type="match status" value="1"/>
</dbReference>
<feature type="domain" description="ABC transporter" evidence="1">
    <location>
        <begin position="6"/>
        <end position="192"/>
    </location>
</feature>
<evidence type="ECO:0000313" key="2">
    <source>
        <dbReference type="EMBL" id="NWI70151.1"/>
    </source>
</evidence>
<feature type="non-terminal residue" evidence="2">
    <location>
        <position position="1"/>
    </location>
</feature>
<dbReference type="SUPFAM" id="SSF52540">
    <property type="entry name" value="P-loop containing nucleoside triphosphate hydrolases"/>
    <property type="match status" value="1"/>
</dbReference>
<proteinExistence type="predicted"/>
<dbReference type="GO" id="GO:0016887">
    <property type="term" value="F:ATP hydrolysis activity"/>
    <property type="evidence" value="ECO:0007669"/>
    <property type="project" value="InterPro"/>
</dbReference>
<dbReference type="OrthoDB" id="6500128at2759"/>
<dbReference type="GO" id="GO:0015432">
    <property type="term" value="F:ABC-type bile acid transporter activity"/>
    <property type="evidence" value="ECO:0007669"/>
    <property type="project" value="TreeGrafter"/>
</dbReference>
<dbReference type="AlphaFoldDB" id="A0A851DHP8"/>